<dbReference type="PROSITE" id="PS51257">
    <property type="entry name" value="PROKAR_LIPOPROTEIN"/>
    <property type="match status" value="1"/>
</dbReference>
<evidence type="ECO:0000313" key="2">
    <source>
        <dbReference type="EMBL" id="MCG9970957.1"/>
    </source>
</evidence>
<organism evidence="2 3">
    <name type="scientific">Christiangramia crocea</name>
    <dbReference type="NCBI Taxonomy" id="2904124"/>
    <lineage>
        <taxon>Bacteria</taxon>
        <taxon>Pseudomonadati</taxon>
        <taxon>Bacteroidota</taxon>
        <taxon>Flavobacteriia</taxon>
        <taxon>Flavobacteriales</taxon>
        <taxon>Flavobacteriaceae</taxon>
        <taxon>Christiangramia</taxon>
    </lineage>
</organism>
<evidence type="ECO:0000259" key="1">
    <source>
        <dbReference type="Pfam" id="PF14534"/>
    </source>
</evidence>
<dbReference type="InterPro" id="IPR032710">
    <property type="entry name" value="NTF2-like_dom_sf"/>
</dbReference>
<keyword evidence="3" id="KW-1185">Reference proteome</keyword>
<accession>A0A9X1UV43</accession>
<name>A0A9X1UV43_9FLAO</name>
<dbReference type="SUPFAM" id="SSF54427">
    <property type="entry name" value="NTF2-like"/>
    <property type="match status" value="1"/>
</dbReference>
<dbReference type="Gene3D" id="3.10.450.50">
    <property type="match status" value="1"/>
</dbReference>
<sequence>MKRSDFYSALAGALLIIFLISGCNNKTNEPKEEKQEATPEATFDLKTAKTEIIDANTEFSKLYAARDSVELAKLYTEDAKFMMHGSPAVEGRENIQSVMSGIMNSGISKVDLRTINVWGTEDLVIEEGELTMYREGVEVDQGKYIVLWKKVDGEWHLFRDIFNSDMASQ</sequence>
<dbReference type="RefSeq" id="WP_240096777.1">
    <property type="nucleotide sequence ID" value="NZ_JAJSON010000013.1"/>
</dbReference>
<reference evidence="2" key="1">
    <citation type="submission" date="2021-12" db="EMBL/GenBank/DDBJ databases">
        <title>Description of Gramella crocea sp. nov., a new bacterium isolated from activated sludge.</title>
        <authorList>
            <person name="Zhang X."/>
        </authorList>
    </citation>
    <scope>NUCLEOTIDE SEQUENCE</scope>
    <source>
        <strain evidence="2">YB25</strain>
    </source>
</reference>
<dbReference type="InterPro" id="IPR027843">
    <property type="entry name" value="DUF4440"/>
</dbReference>
<dbReference type="Pfam" id="PF14534">
    <property type="entry name" value="DUF4440"/>
    <property type="match status" value="1"/>
</dbReference>
<gene>
    <name evidence="2" type="ORF">LU635_04840</name>
</gene>
<protein>
    <submittedName>
        <fullName evidence="2">DUF4440 domain-containing protein</fullName>
    </submittedName>
</protein>
<dbReference type="Proteomes" id="UP001139344">
    <property type="component" value="Unassembled WGS sequence"/>
</dbReference>
<comment type="caution">
    <text evidence="2">The sequence shown here is derived from an EMBL/GenBank/DDBJ whole genome shotgun (WGS) entry which is preliminary data.</text>
</comment>
<evidence type="ECO:0000313" key="3">
    <source>
        <dbReference type="Proteomes" id="UP001139344"/>
    </source>
</evidence>
<dbReference type="EMBL" id="JAJSON010000013">
    <property type="protein sequence ID" value="MCG9970957.1"/>
    <property type="molecule type" value="Genomic_DNA"/>
</dbReference>
<feature type="domain" description="DUF4440" evidence="1">
    <location>
        <begin position="57"/>
        <end position="156"/>
    </location>
</feature>
<dbReference type="AlphaFoldDB" id="A0A9X1UV43"/>
<proteinExistence type="predicted"/>